<dbReference type="KEGG" id="scou:SCORR_v1c06930"/>
<dbReference type="RefSeq" id="WP_094049228.1">
    <property type="nucleotide sequence ID" value="NZ_CP022535.1"/>
</dbReference>
<dbReference type="AlphaFoldDB" id="A0A222EPJ0"/>
<dbReference type="InterPro" id="IPR019219">
    <property type="entry name" value="DUF2130"/>
</dbReference>
<proteinExistence type="predicted"/>
<protein>
    <recommendedName>
        <fullName evidence="4">DUF2130 domain-containing protein</fullName>
    </recommendedName>
</protein>
<keyword evidence="1" id="KW-0175">Coiled coil</keyword>
<accession>A0A222EPJ0</accession>
<evidence type="ECO:0000313" key="2">
    <source>
        <dbReference type="EMBL" id="ASP28465.1"/>
    </source>
</evidence>
<reference evidence="2 3" key="1">
    <citation type="submission" date="2017-07" db="EMBL/GenBank/DDBJ databases">
        <title>Complete genome sequence of Spiroplasma corruscae EC-1 (DSM 19793).</title>
        <authorList>
            <person name="Tsai Y.-M."/>
            <person name="Lo W.-S."/>
            <person name="Kuo C.-H."/>
        </authorList>
    </citation>
    <scope>NUCLEOTIDE SEQUENCE [LARGE SCALE GENOMIC DNA]</scope>
    <source>
        <strain evidence="2 3">EC-1</strain>
    </source>
</reference>
<dbReference type="EMBL" id="CP022535">
    <property type="protein sequence ID" value="ASP28465.1"/>
    <property type="molecule type" value="Genomic_DNA"/>
</dbReference>
<gene>
    <name evidence="2" type="ORF">SCORR_v1c06930</name>
</gene>
<organism evidence="2 3">
    <name type="scientific">Spiroplasma corruscae</name>
    <dbReference type="NCBI Taxonomy" id="216934"/>
    <lineage>
        <taxon>Bacteria</taxon>
        <taxon>Bacillati</taxon>
        <taxon>Mycoplasmatota</taxon>
        <taxon>Mollicutes</taxon>
        <taxon>Entomoplasmatales</taxon>
        <taxon>Spiroplasmataceae</taxon>
        <taxon>Spiroplasma</taxon>
    </lineage>
</organism>
<evidence type="ECO:0000256" key="1">
    <source>
        <dbReference type="SAM" id="Coils"/>
    </source>
</evidence>
<name>A0A222EPJ0_9MOLU</name>
<evidence type="ECO:0008006" key="4">
    <source>
        <dbReference type="Google" id="ProtNLM"/>
    </source>
</evidence>
<feature type="coiled-coil region" evidence="1">
    <location>
        <begin position="160"/>
        <end position="300"/>
    </location>
</feature>
<evidence type="ECO:0000313" key="3">
    <source>
        <dbReference type="Proteomes" id="UP000203229"/>
    </source>
</evidence>
<dbReference type="Pfam" id="PF09903">
    <property type="entry name" value="DUF2130"/>
    <property type="match status" value="1"/>
</dbReference>
<dbReference type="Proteomes" id="UP000203229">
    <property type="component" value="Chromosome"/>
</dbReference>
<feature type="coiled-coil region" evidence="1">
    <location>
        <begin position="58"/>
        <end position="118"/>
    </location>
</feature>
<keyword evidence="3" id="KW-1185">Reference proteome</keyword>
<sequence>MEGFIFECPECGHHITEQDFKNKEQILSKLKTIFDQHKDSYIKILKKELTSDFEKSFNEKLEKQLALKENEFNKLKQEELDKLKDVINKQILQLNKNESELTRLLSEKETEISKIKQKEIDALKEAIINLNITVEKNKIESEKLLAEKENQFNISKQIEIKQLNDLINKQNIEISNNKANLESIIAQKENEIYQEKQKEIDALRESIAKLNNVIESNKLELNKVIAEKENEFNKAKQLELDKLNELINKQNIEISNNKANLENLLSEKEKQLLVKNEQVIVEYEDKIKTYLNQIKDLEVANATNKVIQNKTKGENFEHDVYGELLKVFEDDRVTKITSQDKKADYLQEVFLDTKVIGKIVYEVKNAEWSNAWEKKLIEDMAKQGSKYGIIVATSFNKKYPGIPFKKSDINQNIYLCDADSFIFIGQIIRSIIKIENKFENQRSITNYDEKIKEYNQWKEVQLPKLLKIFEDSFERIKENESSIIKRVDDIRIAREKMQNNALHNIREYIDNLIF</sequence>
<dbReference type="OrthoDB" id="388108at2"/>